<dbReference type="EMBL" id="RWHX01000012">
    <property type="protein sequence ID" value="RSK82658.1"/>
    <property type="molecule type" value="Genomic_DNA"/>
</dbReference>
<evidence type="ECO:0000256" key="1">
    <source>
        <dbReference type="SAM" id="MobiDB-lite"/>
    </source>
</evidence>
<dbReference type="RefSeq" id="WP_124988673.1">
    <property type="nucleotide sequence ID" value="NZ_PYYA01000016.1"/>
</dbReference>
<keyword evidence="3" id="KW-1185">Reference proteome</keyword>
<feature type="region of interest" description="Disordered" evidence="1">
    <location>
        <begin position="95"/>
        <end position="142"/>
    </location>
</feature>
<gene>
    <name evidence="2" type="ORF">EJE83_09490</name>
</gene>
<comment type="caution">
    <text evidence="2">The sequence shown here is derived from an EMBL/GenBank/DDBJ whole genome shotgun (WGS) entry which is preliminary data.</text>
</comment>
<evidence type="ECO:0000313" key="3">
    <source>
        <dbReference type="Proteomes" id="UP000270216"/>
    </source>
</evidence>
<proteinExistence type="predicted"/>
<accession>A0ABX9ZS05</accession>
<dbReference type="Proteomes" id="UP000270216">
    <property type="component" value="Unassembled WGS sequence"/>
</dbReference>
<name>A0ABX9ZS05_9BURK</name>
<reference evidence="2 3" key="1">
    <citation type="submission" date="2018-12" db="EMBL/GenBank/DDBJ databases">
        <title>Whole genome sequence of a Pandoraea apista isolate from a patient with cystic fibrosis.</title>
        <authorList>
            <person name="Kenna D.T."/>
            <person name="Turton J.F."/>
        </authorList>
    </citation>
    <scope>NUCLEOTIDE SEQUENCE [LARGE SCALE GENOMIC DNA]</scope>
    <source>
        <strain evidence="2 3">Pa13324</strain>
    </source>
</reference>
<sequence>MPAMRLHYDLLPPTPGRPDQSEKSKKNGQQFAGREIHQEEVEETGATISGKSLDGLTFAKKICRKTTTATIRRFFSFQSPNSTPHMAFGCIARTALSSPDGEKPQTFVPSGSISRHRLPPAWRASCPPLHASAGNLSVNTKQ</sequence>
<protein>
    <submittedName>
        <fullName evidence="2">Uncharacterized protein</fullName>
    </submittedName>
</protein>
<feature type="region of interest" description="Disordered" evidence="1">
    <location>
        <begin position="1"/>
        <end position="46"/>
    </location>
</feature>
<evidence type="ECO:0000313" key="2">
    <source>
        <dbReference type="EMBL" id="RSK82658.1"/>
    </source>
</evidence>
<organism evidence="2 3">
    <name type="scientific">Pandoraea apista</name>
    <dbReference type="NCBI Taxonomy" id="93218"/>
    <lineage>
        <taxon>Bacteria</taxon>
        <taxon>Pseudomonadati</taxon>
        <taxon>Pseudomonadota</taxon>
        <taxon>Betaproteobacteria</taxon>
        <taxon>Burkholderiales</taxon>
        <taxon>Burkholderiaceae</taxon>
        <taxon>Pandoraea</taxon>
    </lineage>
</organism>